<keyword evidence="2" id="KW-1185">Reference proteome</keyword>
<accession>A0A7S7NMP4</accession>
<reference evidence="1 2" key="1">
    <citation type="submission" date="2020-10" db="EMBL/GenBank/DDBJ databases">
        <title>Complete genome sequence of Paludibaculum fermentans P105T, a facultatively anaerobic acidobacterium capable of dissimilatory Fe(III) reduction.</title>
        <authorList>
            <person name="Dedysh S.N."/>
            <person name="Beletsky A.V."/>
            <person name="Kulichevskaya I.S."/>
            <person name="Mardanov A.V."/>
            <person name="Ravin N.V."/>
        </authorList>
    </citation>
    <scope>NUCLEOTIDE SEQUENCE [LARGE SCALE GENOMIC DNA]</scope>
    <source>
        <strain evidence="1 2">P105</strain>
    </source>
</reference>
<dbReference type="KEGG" id="pfer:IRI77_27100"/>
<gene>
    <name evidence="1" type="ORF">IRI77_27100</name>
</gene>
<dbReference type="AlphaFoldDB" id="A0A7S7NMP4"/>
<name>A0A7S7NMP4_PALFE</name>
<evidence type="ECO:0000313" key="1">
    <source>
        <dbReference type="EMBL" id="QOY86443.1"/>
    </source>
</evidence>
<evidence type="ECO:0000313" key="2">
    <source>
        <dbReference type="Proteomes" id="UP000593892"/>
    </source>
</evidence>
<proteinExistence type="predicted"/>
<protein>
    <submittedName>
        <fullName evidence="1">Uncharacterized protein</fullName>
    </submittedName>
</protein>
<dbReference type="Proteomes" id="UP000593892">
    <property type="component" value="Chromosome"/>
</dbReference>
<organism evidence="1 2">
    <name type="scientific">Paludibaculum fermentans</name>
    <dbReference type="NCBI Taxonomy" id="1473598"/>
    <lineage>
        <taxon>Bacteria</taxon>
        <taxon>Pseudomonadati</taxon>
        <taxon>Acidobacteriota</taxon>
        <taxon>Terriglobia</taxon>
        <taxon>Bryobacterales</taxon>
        <taxon>Bryobacteraceae</taxon>
        <taxon>Paludibaculum</taxon>
    </lineage>
</organism>
<dbReference type="EMBL" id="CP063849">
    <property type="protein sequence ID" value="QOY86443.1"/>
    <property type="molecule type" value="Genomic_DNA"/>
</dbReference>
<dbReference type="RefSeq" id="WP_194448112.1">
    <property type="nucleotide sequence ID" value="NZ_CP063849.1"/>
</dbReference>
<sequence length="135" mass="15310">MADGSVMSGFFQRAIETWEDDGGAPVSTGDSTQVVLTGSVAQVEWAERIRSLVKADFDRVASAFRLVAEKQSAGSRADTETILEILTDKRNEVLNRRQAGYFIHDWQEIGDQVRQLIFHDERYQAIKRNRPARPR</sequence>